<feature type="region of interest" description="Disordered" evidence="1">
    <location>
        <begin position="127"/>
        <end position="198"/>
    </location>
</feature>
<feature type="region of interest" description="Disordered" evidence="1">
    <location>
        <begin position="251"/>
        <end position="285"/>
    </location>
</feature>
<evidence type="ECO:0000313" key="3">
    <source>
        <dbReference type="Proteomes" id="UP000002402"/>
    </source>
</evidence>
<keyword evidence="3" id="KW-1185">Reference proteome</keyword>
<dbReference type="Proteomes" id="UP000002402">
    <property type="component" value="Chromosome"/>
</dbReference>
<evidence type="ECO:0000256" key="1">
    <source>
        <dbReference type="SAM" id="MobiDB-lite"/>
    </source>
</evidence>
<feature type="compositionally biased region" description="Low complexity" evidence="1">
    <location>
        <begin position="156"/>
        <end position="187"/>
    </location>
</feature>
<feature type="region of interest" description="Disordered" evidence="1">
    <location>
        <begin position="1"/>
        <end position="47"/>
    </location>
</feature>
<dbReference type="eggNOG" id="COG1847">
    <property type="taxonomic scope" value="Bacteria"/>
</dbReference>
<evidence type="ECO:0008006" key="4">
    <source>
        <dbReference type="Google" id="ProtNLM"/>
    </source>
</evidence>
<feature type="compositionally biased region" description="Acidic residues" evidence="1">
    <location>
        <begin position="276"/>
        <end position="285"/>
    </location>
</feature>
<gene>
    <name evidence="2" type="ordered locus">MXAN_7508</name>
</gene>
<name>Q1CVG2_MYXXD</name>
<dbReference type="KEGG" id="mxa:MXAN_7508"/>
<feature type="compositionally biased region" description="Low complexity" evidence="1">
    <location>
        <begin position="138"/>
        <end position="148"/>
    </location>
</feature>
<proteinExistence type="predicted"/>
<dbReference type="EnsemblBacteria" id="ABF92281">
    <property type="protein sequence ID" value="ABF92281"/>
    <property type="gene ID" value="MXAN_7508"/>
</dbReference>
<sequence>MAGPEQAPDGRWDAGGGRCGRQTQVSEQVPQQTPSTPASGDSAGEFRGRVEKLLGDILGLMGFPARLDMKDAADGSLSVALHFEPAPPPGVEVGRRSQVVDSLQFLLNKMLHRPGADRRWVMLGAGVHPEPRPRREPQAAAAQAAAPAAPAPAPAAPRAAAAQAPAPAPAKGGQRGAQAPAAKAAPASKGEGDERSVTVEEDAALKAAIRQLAEKSGSLGRFYAIAAMKLEDRARVLTSVEGVGGVKVSAEGEGRNRRVVFTPDKPAPLPKRSMLPDDDEDDFDA</sequence>
<dbReference type="Gene3D" id="3.30.300.20">
    <property type="match status" value="1"/>
</dbReference>
<dbReference type="EMBL" id="CP000113">
    <property type="protein sequence ID" value="ABF92281.1"/>
    <property type="molecule type" value="Genomic_DNA"/>
</dbReference>
<reference evidence="2 3" key="1">
    <citation type="journal article" date="2006" name="Proc. Natl. Acad. Sci. U.S.A.">
        <title>Evolution of sensory complexity recorded in a myxobacterial genome.</title>
        <authorList>
            <person name="Goldman B.S."/>
            <person name="Nierman W.C."/>
            <person name="Kaiser D."/>
            <person name="Slater S.C."/>
            <person name="Durkin A.S."/>
            <person name="Eisen J.A."/>
            <person name="Ronning C.M."/>
            <person name="Barbazuk W.B."/>
            <person name="Blanchard M."/>
            <person name="Field C."/>
            <person name="Halling C."/>
            <person name="Hinkle G."/>
            <person name="Iartchuk O."/>
            <person name="Kim H.S."/>
            <person name="Mackenzie C."/>
            <person name="Madupu R."/>
            <person name="Miller N."/>
            <person name="Shvartsbeyn A."/>
            <person name="Sullivan S.A."/>
            <person name="Vaudin M."/>
            <person name="Wiegand R."/>
            <person name="Kaplan H.B."/>
        </authorList>
    </citation>
    <scope>NUCLEOTIDE SEQUENCE [LARGE SCALE GENOMIC DNA]</scope>
    <source>
        <strain evidence="3">DK1622</strain>
    </source>
</reference>
<accession>Q1CVG2</accession>
<dbReference type="STRING" id="246197.MXAN_7508"/>
<dbReference type="InterPro" id="IPR015946">
    <property type="entry name" value="KH_dom-like_a/b"/>
</dbReference>
<protein>
    <recommendedName>
        <fullName evidence="4">R3H domain-containing protein</fullName>
    </recommendedName>
</protein>
<dbReference type="AlphaFoldDB" id="Q1CVG2"/>
<dbReference type="HOGENOM" id="CLU_1072930_0_0_7"/>
<evidence type="ECO:0000313" key="2">
    <source>
        <dbReference type="EMBL" id="ABF92281.1"/>
    </source>
</evidence>
<feature type="compositionally biased region" description="Polar residues" evidence="1">
    <location>
        <begin position="21"/>
        <end position="39"/>
    </location>
</feature>
<organism evidence="2 3">
    <name type="scientific">Myxococcus xanthus (strain DK1622)</name>
    <dbReference type="NCBI Taxonomy" id="246197"/>
    <lineage>
        <taxon>Bacteria</taxon>
        <taxon>Pseudomonadati</taxon>
        <taxon>Myxococcota</taxon>
        <taxon>Myxococcia</taxon>
        <taxon>Myxococcales</taxon>
        <taxon>Cystobacterineae</taxon>
        <taxon>Myxococcaceae</taxon>
        <taxon>Myxococcus</taxon>
    </lineage>
</organism>